<gene>
    <name evidence="1" type="ORF">B0T16DRAFT_197385</name>
</gene>
<evidence type="ECO:0000313" key="1">
    <source>
        <dbReference type="EMBL" id="KAK0644484.1"/>
    </source>
</evidence>
<evidence type="ECO:0000313" key="2">
    <source>
        <dbReference type="Proteomes" id="UP001174936"/>
    </source>
</evidence>
<reference evidence="1" key="1">
    <citation type="submission" date="2023-06" db="EMBL/GenBank/DDBJ databases">
        <title>Genome-scale phylogeny and comparative genomics of the fungal order Sordariales.</title>
        <authorList>
            <consortium name="Lawrence Berkeley National Laboratory"/>
            <person name="Hensen N."/>
            <person name="Bonometti L."/>
            <person name="Westerberg I."/>
            <person name="Brannstrom I.O."/>
            <person name="Guillou S."/>
            <person name="Cros-Aarteil S."/>
            <person name="Calhoun S."/>
            <person name="Haridas S."/>
            <person name="Kuo A."/>
            <person name="Mondo S."/>
            <person name="Pangilinan J."/>
            <person name="Riley R."/>
            <person name="Labutti K."/>
            <person name="Andreopoulos B."/>
            <person name="Lipzen A."/>
            <person name="Chen C."/>
            <person name="Yanf M."/>
            <person name="Daum C."/>
            <person name="Ng V."/>
            <person name="Clum A."/>
            <person name="Steindorff A."/>
            <person name="Ohm R."/>
            <person name="Martin F."/>
            <person name="Silar P."/>
            <person name="Natvig D."/>
            <person name="Lalanne C."/>
            <person name="Gautier V."/>
            <person name="Ament-Velasquez S.L."/>
            <person name="Kruys A."/>
            <person name="Hutchinson M.I."/>
            <person name="Powell A.J."/>
            <person name="Barry K."/>
            <person name="Miller A.N."/>
            <person name="Grigoriev I.V."/>
            <person name="Debuchy R."/>
            <person name="Gladieux P."/>
            <person name="Thoren M.H."/>
            <person name="Johannesson H."/>
        </authorList>
    </citation>
    <scope>NUCLEOTIDE SEQUENCE</scope>
    <source>
        <strain evidence="1">SMH2532-1</strain>
    </source>
</reference>
<dbReference type="EMBL" id="JAULSV010000005">
    <property type="protein sequence ID" value="KAK0644484.1"/>
    <property type="molecule type" value="Genomic_DNA"/>
</dbReference>
<accession>A0AA39Y2D4</accession>
<sequence>MTLGLTIHSGRGFEFHPILCICYLPTSDRGDDNTRGECVQPLPTPAPTPLSQQRPLYPLDSALFCVLARRCLHPRYKHPNKGETQRKDDHDQQCYTLLTHARIIALERPFALSNSDVALRSIHYSAVTKKQDDNVRSLPCS</sequence>
<name>A0AA39Y2D4_9PEZI</name>
<keyword evidence="2" id="KW-1185">Reference proteome</keyword>
<proteinExistence type="predicted"/>
<comment type="caution">
    <text evidence="1">The sequence shown here is derived from an EMBL/GenBank/DDBJ whole genome shotgun (WGS) entry which is preliminary data.</text>
</comment>
<organism evidence="1 2">
    <name type="scientific">Cercophora newfieldiana</name>
    <dbReference type="NCBI Taxonomy" id="92897"/>
    <lineage>
        <taxon>Eukaryota</taxon>
        <taxon>Fungi</taxon>
        <taxon>Dikarya</taxon>
        <taxon>Ascomycota</taxon>
        <taxon>Pezizomycotina</taxon>
        <taxon>Sordariomycetes</taxon>
        <taxon>Sordariomycetidae</taxon>
        <taxon>Sordariales</taxon>
        <taxon>Lasiosphaeriaceae</taxon>
        <taxon>Cercophora</taxon>
    </lineage>
</organism>
<protein>
    <submittedName>
        <fullName evidence="1">Uncharacterized protein</fullName>
    </submittedName>
</protein>
<dbReference type="Proteomes" id="UP001174936">
    <property type="component" value="Unassembled WGS sequence"/>
</dbReference>
<dbReference type="AlphaFoldDB" id="A0AA39Y2D4"/>